<evidence type="ECO:0000313" key="1">
    <source>
        <dbReference type="EMBL" id="MXY34520.1"/>
    </source>
</evidence>
<dbReference type="AlphaFoldDB" id="A0A6B0Y489"/>
<dbReference type="Pfam" id="PF21716">
    <property type="entry name" value="dnstrm_HI1420"/>
    <property type="match status" value="1"/>
</dbReference>
<accession>A0A6B0Y489</accession>
<name>A0A6B0Y489_9RHOB</name>
<comment type="caution">
    <text evidence="1">The sequence shown here is derived from an EMBL/GenBank/DDBJ whole genome shotgun (WGS) entry which is preliminary data.</text>
</comment>
<sequence length="106" mass="11226">MSEELAALEPELAVLEPAEYLKSDQAVAGVVRAASETNDPAHVAHAKGVAAQAKSMSETFRPYTPSRERLCRAFGAEGDPTLRKTLAMMRAIGSQPFAKPAKVGTA</sequence>
<gene>
    <name evidence="1" type="ORF">F4Y60_10640</name>
</gene>
<reference evidence="1" key="1">
    <citation type="submission" date="2019-09" db="EMBL/GenBank/DDBJ databases">
        <title>Characterisation of the sponge microbiome using genome-centric metagenomics.</title>
        <authorList>
            <person name="Engelberts J.P."/>
            <person name="Robbins S.J."/>
            <person name="De Goeij J.M."/>
            <person name="Aranda M."/>
            <person name="Bell S.C."/>
            <person name="Webster N.S."/>
        </authorList>
    </citation>
    <scope>NUCLEOTIDE SEQUENCE</scope>
    <source>
        <strain evidence="1">SB0664_bin_43</strain>
    </source>
</reference>
<dbReference type="EMBL" id="VXRY01000432">
    <property type="protein sequence ID" value="MXY34520.1"/>
    <property type="molecule type" value="Genomic_DNA"/>
</dbReference>
<proteinExistence type="predicted"/>
<organism evidence="1">
    <name type="scientific">Boseongicola sp. SB0664_bin_43</name>
    <dbReference type="NCBI Taxonomy" id="2604844"/>
    <lineage>
        <taxon>Bacteria</taxon>
        <taxon>Pseudomonadati</taxon>
        <taxon>Pseudomonadota</taxon>
        <taxon>Alphaproteobacteria</taxon>
        <taxon>Rhodobacterales</taxon>
        <taxon>Paracoccaceae</taxon>
        <taxon>Boseongicola</taxon>
    </lineage>
</organism>
<protein>
    <submittedName>
        <fullName evidence="1">Putative addiction module antidote protein</fullName>
    </submittedName>
</protein>
<dbReference type="InterPro" id="IPR014057">
    <property type="entry name" value="HI1420"/>
</dbReference>
<dbReference type="NCBIfam" id="TIGR02684">
    <property type="entry name" value="dnstrm_HI1420"/>
    <property type="match status" value="1"/>
</dbReference>